<accession>A0ABZ0JW56</accession>
<feature type="compositionally biased region" description="Low complexity" evidence="2">
    <location>
        <begin position="143"/>
        <end position="161"/>
    </location>
</feature>
<dbReference type="InterPro" id="IPR038440">
    <property type="entry name" value="FimV_C_sf"/>
</dbReference>
<feature type="region of interest" description="Disordered" evidence="2">
    <location>
        <begin position="488"/>
        <end position="512"/>
    </location>
</feature>
<name>A0ABZ0JW56_9GAMM</name>
<gene>
    <name evidence="4" type="ORF">RGE70_11700</name>
</gene>
<proteinExistence type="predicted"/>
<evidence type="ECO:0000313" key="4">
    <source>
        <dbReference type="EMBL" id="WOT03999.1"/>
    </source>
</evidence>
<dbReference type="Proteomes" id="UP001529491">
    <property type="component" value="Chromosome"/>
</dbReference>
<organism evidence="4 5">
    <name type="scientific">Shewanella youngdeokensis</name>
    <dbReference type="NCBI Taxonomy" id="2999068"/>
    <lineage>
        <taxon>Bacteria</taxon>
        <taxon>Pseudomonadati</taxon>
        <taxon>Pseudomonadota</taxon>
        <taxon>Gammaproteobacteria</taxon>
        <taxon>Alteromonadales</taxon>
        <taxon>Shewanellaceae</taxon>
        <taxon>Shewanella</taxon>
    </lineage>
</organism>
<dbReference type="Gene3D" id="1.20.58.2200">
    <property type="match status" value="1"/>
</dbReference>
<keyword evidence="5" id="KW-1185">Reference proteome</keyword>
<evidence type="ECO:0000256" key="3">
    <source>
        <dbReference type="SAM" id="Phobius"/>
    </source>
</evidence>
<feature type="region of interest" description="Disordered" evidence="2">
    <location>
        <begin position="415"/>
        <end position="470"/>
    </location>
</feature>
<dbReference type="InterPro" id="IPR020011">
    <property type="entry name" value="FimV_C"/>
</dbReference>
<feature type="transmembrane region" description="Helical" evidence="3">
    <location>
        <begin position="277"/>
        <end position="299"/>
    </location>
</feature>
<feature type="region of interest" description="Disordered" evidence="2">
    <location>
        <begin position="655"/>
        <end position="694"/>
    </location>
</feature>
<feature type="compositionally biased region" description="Basic and acidic residues" evidence="2">
    <location>
        <begin position="618"/>
        <end position="640"/>
    </location>
</feature>
<dbReference type="RefSeq" id="WP_310471629.1">
    <property type="nucleotide sequence ID" value="NZ_CP136522.1"/>
</dbReference>
<feature type="region of interest" description="Disordered" evidence="2">
    <location>
        <begin position="121"/>
        <end position="174"/>
    </location>
</feature>
<keyword evidence="1" id="KW-0175">Coiled coil</keyword>
<dbReference type="EMBL" id="CP136522">
    <property type="protein sequence ID" value="WOT03999.1"/>
    <property type="molecule type" value="Genomic_DNA"/>
</dbReference>
<sequence length="871" mass="93591">MKFSTSHLVGIFAVVLTVLSISPSITPVVAKPLQITGPEGEVNSVERQYGPTTSADTFWSIAQAVKPDDSVTVYQVMSALFDANPHAFSGQNYNSLEQGMVLVIPNKAIIAKISKVEAKKRAENNDRGWSAPTQSRPEKVAPKAKPVTKTPVVKSPTNVTPAPVKPATPSVKPDSAEIKRLNKKLEQVQALNLTLTDELARAMDENVLNAVDAEALEQQNLALKEENALLRQALQDKSSQIEALETEVTAEQAKIDTLTNEPEPTTTLWRTLMDNPLWLVLGAVVPALLGLALIWLLFIRRKDTDKPVSDSLESSHVESNNDASYVAADDHSDNISTATDSDHTVDLAVEMADDPAALLNSIDTPQPEQVADVVIENAVGEPVENAAEAPIEDTSEDVAEEGQSLDDLWAEAMGEQGDDAESDPFAATQTTPEDDLESLLTDFDQNPIVEPQVSGDELPDSDTNTNADLDLDLDADDLDALLAGFEEKAVSESQPANTSSEPSPVKAAAEVTDPEMDDIESLLAANTPMADDNTGSNDELESLMAEFDIPVDEITSQAQASDIDALSDEVAADLEQSLEIAAELELGADDVNLDDGELDHELDALLADFETPAADSVAKTDDSIDLSDTSHDKPADKPIDDDMLDSLFAEFDLSESSADERVETLNKGDVETDAALNASTELNPLDDKSADPSAIDWDAVADELSDKPLSDDELLSALAATGETTTNTDATAFTLEEESKLTVDQALAALDADESSELPADIVDEVLGSFEKDNDFIDIDRLLNEANEDDSETDLYQELDVDMGELDSLMGNTPMVDVDDAENAINAKLDLARAYIEIDDNDSAKALLKEVKLDGNDRQQQEAVGLIKELP</sequence>
<keyword evidence="3" id="KW-1133">Transmembrane helix</keyword>
<feature type="compositionally biased region" description="Basic and acidic residues" evidence="2">
    <location>
        <begin position="658"/>
        <end position="670"/>
    </location>
</feature>
<evidence type="ECO:0000313" key="5">
    <source>
        <dbReference type="Proteomes" id="UP001529491"/>
    </source>
</evidence>
<feature type="region of interest" description="Disordered" evidence="2">
    <location>
        <begin position="611"/>
        <end position="641"/>
    </location>
</feature>
<dbReference type="NCBIfam" id="TIGR03504">
    <property type="entry name" value="FimV_Cterm"/>
    <property type="match status" value="1"/>
</dbReference>
<protein>
    <submittedName>
        <fullName evidence="4">FimV/HubP family polar landmark protein</fullName>
    </submittedName>
</protein>
<evidence type="ECO:0000256" key="1">
    <source>
        <dbReference type="SAM" id="Coils"/>
    </source>
</evidence>
<reference evidence="4 5" key="1">
    <citation type="submission" date="2023-10" db="EMBL/GenBank/DDBJ databases">
        <title>Complete genome sequence of Shewanella sp. DAU334.</title>
        <authorList>
            <person name="Lee Y.-S."/>
            <person name="Jeong H.-R."/>
            <person name="Hwang E.-J."/>
            <person name="Choi Y.-L."/>
            <person name="Kim G.-D."/>
        </authorList>
    </citation>
    <scope>NUCLEOTIDE SEQUENCE [LARGE SCALE GENOMIC DNA]</scope>
    <source>
        <strain evidence="4 5">DAU334</strain>
    </source>
</reference>
<dbReference type="NCBIfam" id="TIGR03505">
    <property type="entry name" value="FimV_core"/>
    <property type="match status" value="1"/>
</dbReference>
<keyword evidence="3" id="KW-0812">Transmembrane</keyword>
<feature type="coiled-coil region" evidence="1">
    <location>
        <begin position="178"/>
        <end position="261"/>
    </location>
</feature>
<evidence type="ECO:0000256" key="2">
    <source>
        <dbReference type="SAM" id="MobiDB-lite"/>
    </source>
</evidence>
<dbReference type="InterPro" id="IPR020012">
    <property type="entry name" value="LysM_FimV"/>
</dbReference>
<keyword evidence="3" id="KW-0472">Membrane</keyword>
<feature type="compositionally biased region" description="Polar residues" evidence="2">
    <location>
        <begin position="491"/>
        <end position="502"/>
    </location>
</feature>